<sequence>VISSDSNVIDELGIKHENEWIIKKLYQIWSSYRSTKQAWDQLKKELCEENWMS</sequence>
<comment type="caution">
    <text evidence="1">The sequence shown here is derived from an EMBL/GenBank/DDBJ whole genome shotgun (WGS) entry which is preliminary data.</text>
</comment>
<evidence type="ECO:0000313" key="2">
    <source>
        <dbReference type="Proteomes" id="UP000789920"/>
    </source>
</evidence>
<name>A0ACA9S2R1_9GLOM</name>
<feature type="non-terminal residue" evidence="1">
    <location>
        <position position="1"/>
    </location>
</feature>
<dbReference type="EMBL" id="CAJVQC010088487">
    <property type="protein sequence ID" value="CAG8824133.1"/>
    <property type="molecule type" value="Genomic_DNA"/>
</dbReference>
<protein>
    <submittedName>
        <fullName evidence="1">6125_t:CDS:1</fullName>
    </submittedName>
</protein>
<keyword evidence="2" id="KW-1185">Reference proteome</keyword>
<organism evidence="1 2">
    <name type="scientific">Racocetra persica</name>
    <dbReference type="NCBI Taxonomy" id="160502"/>
    <lineage>
        <taxon>Eukaryota</taxon>
        <taxon>Fungi</taxon>
        <taxon>Fungi incertae sedis</taxon>
        <taxon>Mucoromycota</taxon>
        <taxon>Glomeromycotina</taxon>
        <taxon>Glomeromycetes</taxon>
        <taxon>Diversisporales</taxon>
        <taxon>Gigasporaceae</taxon>
        <taxon>Racocetra</taxon>
    </lineage>
</organism>
<accession>A0ACA9S2R1</accession>
<gene>
    <name evidence="1" type="ORF">RPERSI_LOCUS26174</name>
</gene>
<proteinExistence type="predicted"/>
<evidence type="ECO:0000313" key="1">
    <source>
        <dbReference type="EMBL" id="CAG8824133.1"/>
    </source>
</evidence>
<reference evidence="1" key="1">
    <citation type="submission" date="2021-06" db="EMBL/GenBank/DDBJ databases">
        <authorList>
            <person name="Kallberg Y."/>
            <person name="Tangrot J."/>
            <person name="Rosling A."/>
        </authorList>
    </citation>
    <scope>NUCLEOTIDE SEQUENCE</scope>
    <source>
        <strain evidence="1">MA461A</strain>
    </source>
</reference>
<dbReference type="Proteomes" id="UP000789920">
    <property type="component" value="Unassembled WGS sequence"/>
</dbReference>